<dbReference type="AlphaFoldDB" id="A0A0U1KY25"/>
<keyword evidence="2" id="KW-1185">Reference proteome</keyword>
<dbReference type="Proteomes" id="UP000049855">
    <property type="component" value="Unassembled WGS sequence"/>
</dbReference>
<dbReference type="RefSeq" id="WP_021166804.1">
    <property type="nucleotide sequence ID" value="NZ_CTRP01000009.1"/>
</dbReference>
<organism evidence="1 2">
    <name type="scientific">Sporomusa ovata</name>
    <dbReference type="NCBI Taxonomy" id="2378"/>
    <lineage>
        <taxon>Bacteria</taxon>
        <taxon>Bacillati</taxon>
        <taxon>Bacillota</taxon>
        <taxon>Negativicutes</taxon>
        <taxon>Selenomonadales</taxon>
        <taxon>Sporomusaceae</taxon>
        <taxon>Sporomusa</taxon>
    </lineage>
</organism>
<gene>
    <name evidence="1" type="ORF">SpAn4DRAFT_5054</name>
</gene>
<reference evidence="2" key="1">
    <citation type="submission" date="2015-03" db="EMBL/GenBank/DDBJ databases">
        <authorList>
            <person name="Nijsse Bart"/>
        </authorList>
    </citation>
    <scope>NUCLEOTIDE SEQUENCE [LARGE SCALE GENOMIC DNA]</scope>
</reference>
<evidence type="ECO:0000313" key="2">
    <source>
        <dbReference type="Proteomes" id="UP000049855"/>
    </source>
</evidence>
<protein>
    <submittedName>
        <fullName evidence="1">Uncharacterized protein</fullName>
    </submittedName>
</protein>
<sequence length="49" mass="5499">MENDKTTIVDIVGNFVQSGQLQLYIDSLTVHKSVDNVDNFGITRLFVVD</sequence>
<proteinExistence type="predicted"/>
<accession>A0A0U1KY25</accession>
<evidence type="ECO:0000313" key="1">
    <source>
        <dbReference type="EMBL" id="CQR72165.1"/>
    </source>
</evidence>
<dbReference type="EMBL" id="CTRP01000009">
    <property type="protein sequence ID" value="CQR72165.1"/>
    <property type="molecule type" value="Genomic_DNA"/>
</dbReference>
<name>A0A0U1KY25_9FIRM</name>